<dbReference type="Gene3D" id="1.10.510.10">
    <property type="entry name" value="Transferase(Phosphotransferase) domain 1"/>
    <property type="match status" value="1"/>
</dbReference>
<dbReference type="EMBL" id="JBFXLU010000212">
    <property type="protein sequence ID" value="KAL2834792.1"/>
    <property type="molecule type" value="Genomic_DNA"/>
</dbReference>
<evidence type="ECO:0000313" key="11">
    <source>
        <dbReference type="EMBL" id="KAL2834792.1"/>
    </source>
</evidence>
<evidence type="ECO:0000256" key="4">
    <source>
        <dbReference type="ARBA" id="ARBA00022741"/>
    </source>
</evidence>
<sequence>MDLQRQFPNVHYIWGGGISFVYEVDPRIVVKVPQTGEFEKEQFKKEVAVYDLLWQHPLCPFIVECFLYTPNGIFLEYMRDGLLASRIQNNHTRDDKTYVVTKVDKLEPLRLRKQWMSDLTAAVAFLESLGLAHGDLRPENILLDRDRIKLSDFDSTDEIGNHFEACMAPYGRLLNGSESHLGLCGSAGRLGPRTEQFALGSLFYYINYGFEVYGDRCLAEDPREHGPTMVDELQHMKFPDLHGDEEIDAIIDKCWHNKYAKVADLAVHTHKLLAEHTETVEDDEHKGASSDNSNAEDPEHAGGATDGEVSYSREDICEDLEARGLLEILSSAEPEKLGFKLEWYRHPTTA</sequence>
<evidence type="ECO:0000259" key="10">
    <source>
        <dbReference type="PROSITE" id="PS50011"/>
    </source>
</evidence>
<feature type="compositionally biased region" description="Basic and acidic residues" evidence="9">
    <location>
        <begin position="278"/>
        <end position="288"/>
    </location>
</feature>
<organism evidence="11 12">
    <name type="scientific">Aspergillus pseudoustus</name>
    <dbReference type="NCBI Taxonomy" id="1810923"/>
    <lineage>
        <taxon>Eukaryota</taxon>
        <taxon>Fungi</taxon>
        <taxon>Dikarya</taxon>
        <taxon>Ascomycota</taxon>
        <taxon>Pezizomycotina</taxon>
        <taxon>Eurotiomycetes</taxon>
        <taxon>Eurotiomycetidae</taxon>
        <taxon>Eurotiales</taxon>
        <taxon>Aspergillaceae</taxon>
        <taxon>Aspergillus</taxon>
        <taxon>Aspergillus subgen. Nidulantes</taxon>
    </lineage>
</organism>
<evidence type="ECO:0000256" key="7">
    <source>
        <dbReference type="ARBA" id="ARBA00047899"/>
    </source>
</evidence>
<dbReference type="SMART" id="SM00220">
    <property type="entry name" value="S_TKc"/>
    <property type="match status" value="1"/>
</dbReference>
<keyword evidence="6" id="KW-0067">ATP-binding</keyword>
<evidence type="ECO:0000256" key="1">
    <source>
        <dbReference type="ARBA" id="ARBA00012513"/>
    </source>
</evidence>
<comment type="catalytic activity">
    <reaction evidence="7">
        <text>L-threonyl-[protein] + ATP = O-phospho-L-threonyl-[protein] + ADP + H(+)</text>
        <dbReference type="Rhea" id="RHEA:46608"/>
        <dbReference type="Rhea" id="RHEA-COMP:11060"/>
        <dbReference type="Rhea" id="RHEA-COMP:11605"/>
        <dbReference type="ChEBI" id="CHEBI:15378"/>
        <dbReference type="ChEBI" id="CHEBI:30013"/>
        <dbReference type="ChEBI" id="CHEBI:30616"/>
        <dbReference type="ChEBI" id="CHEBI:61977"/>
        <dbReference type="ChEBI" id="CHEBI:456216"/>
        <dbReference type="EC" id="2.7.11.1"/>
    </reaction>
</comment>
<keyword evidence="3" id="KW-0808">Transferase</keyword>
<dbReference type="Proteomes" id="UP001610446">
    <property type="component" value="Unassembled WGS sequence"/>
</dbReference>
<name>A0ABR4J6S2_9EURO</name>
<proteinExistence type="predicted"/>
<evidence type="ECO:0000256" key="5">
    <source>
        <dbReference type="ARBA" id="ARBA00022777"/>
    </source>
</evidence>
<dbReference type="PANTHER" id="PTHR43895:SF32">
    <property type="entry name" value="SERINE_THREONINE-PROTEIN KINASE CHK1"/>
    <property type="match status" value="1"/>
</dbReference>
<dbReference type="InterPro" id="IPR011009">
    <property type="entry name" value="Kinase-like_dom_sf"/>
</dbReference>
<dbReference type="SUPFAM" id="SSF56112">
    <property type="entry name" value="Protein kinase-like (PK-like)"/>
    <property type="match status" value="1"/>
</dbReference>
<dbReference type="GO" id="GO:0016301">
    <property type="term" value="F:kinase activity"/>
    <property type="evidence" value="ECO:0007669"/>
    <property type="project" value="UniProtKB-KW"/>
</dbReference>
<dbReference type="PANTHER" id="PTHR43895">
    <property type="entry name" value="CALCIUM/CALMODULIN-DEPENDENT PROTEIN KINASE KINASE-RELATED"/>
    <property type="match status" value="1"/>
</dbReference>
<evidence type="ECO:0000313" key="12">
    <source>
        <dbReference type="Proteomes" id="UP001610446"/>
    </source>
</evidence>
<gene>
    <name evidence="11" type="ORF">BJY01DRAFT_252823</name>
</gene>
<dbReference type="Pfam" id="PF00069">
    <property type="entry name" value="Pkinase"/>
    <property type="match status" value="1"/>
</dbReference>
<comment type="caution">
    <text evidence="11">The sequence shown here is derived from an EMBL/GenBank/DDBJ whole genome shotgun (WGS) entry which is preliminary data.</text>
</comment>
<reference evidence="11 12" key="1">
    <citation type="submission" date="2024-07" db="EMBL/GenBank/DDBJ databases">
        <title>Section-level genome sequencing and comparative genomics of Aspergillus sections Usti and Cavernicolus.</title>
        <authorList>
            <consortium name="Lawrence Berkeley National Laboratory"/>
            <person name="Nybo J.L."/>
            <person name="Vesth T.C."/>
            <person name="Theobald S."/>
            <person name="Frisvad J.C."/>
            <person name="Larsen T.O."/>
            <person name="Kjaerboelling I."/>
            <person name="Rothschild-Mancinelli K."/>
            <person name="Lyhne E.K."/>
            <person name="Kogle M.E."/>
            <person name="Barry K."/>
            <person name="Clum A."/>
            <person name="Na H."/>
            <person name="Ledsgaard L."/>
            <person name="Lin J."/>
            <person name="Lipzen A."/>
            <person name="Kuo A."/>
            <person name="Riley R."/>
            <person name="Mondo S."/>
            <person name="Labutti K."/>
            <person name="Haridas S."/>
            <person name="Pangalinan J."/>
            <person name="Salamov A.A."/>
            <person name="Simmons B.A."/>
            <person name="Magnuson J.K."/>
            <person name="Chen J."/>
            <person name="Drula E."/>
            <person name="Henrissat B."/>
            <person name="Wiebenga A."/>
            <person name="Lubbers R.J."/>
            <person name="Gomes A.C."/>
            <person name="Makela M.R."/>
            <person name="Stajich J."/>
            <person name="Grigoriev I.V."/>
            <person name="Mortensen U.H."/>
            <person name="De Vries R.P."/>
            <person name="Baker S.E."/>
            <person name="Andersen M.R."/>
        </authorList>
    </citation>
    <scope>NUCLEOTIDE SEQUENCE [LARGE SCALE GENOMIC DNA]</scope>
    <source>
        <strain evidence="11 12">CBS 123904</strain>
    </source>
</reference>
<evidence type="ECO:0000256" key="6">
    <source>
        <dbReference type="ARBA" id="ARBA00022840"/>
    </source>
</evidence>
<keyword evidence="12" id="KW-1185">Reference proteome</keyword>
<feature type="domain" description="Protein kinase" evidence="10">
    <location>
        <begin position="7"/>
        <end position="273"/>
    </location>
</feature>
<keyword evidence="2" id="KW-0723">Serine/threonine-protein kinase</keyword>
<evidence type="ECO:0000256" key="3">
    <source>
        <dbReference type="ARBA" id="ARBA00022679"/>
    </source>
</evidence>
<keyword evidence="4" id="KW-0547">Nucleotide-binding</keyword>
<dbReference type="InterPro" id="IPR000719">
    <property type="entry name" value="Prot_kinase_dom"/>
</dbReference>
<accession>A0ABR4J6S2</accession>
<evidence type="ECO:0000256" key="9">
    <source>
        <dbReference type="SAM" id="MobiDB-lite"/>
    </source>
</evidence>
<dbReference type="EC" id="2.7.11.1" evidence="1"/>
<evidence type="ECO:0000256" key="8">
    <source>
        <dbReference type="ARBA" id="ARBA00048679"/>
    </source>
</evidence>
<protein>
    <recommendedName>
        <fullName evidence="1">non-specific serine/threonine protein kinase</fullName>
        <ecNumber evidence="1">2.7.11.1</ecNumber>
    </recommendedName>
</protein>
<keyword evidence="5 11" id="KW-0418">Kinase</keyword>
<evidence type="ECO:0000256" key="2">
    <source>
        <dbReference type="ARBA" id="ARBA00022527"/>
    </source>
</evidence>
<dbReference type="PROSITE" id="PS50011">
    <property type="entry name" value="PROTEIN_KINASE_DOM"/>
    <property type="match status" value="1"/>
</dbReference>
<comment type="catalytic activity">
    <reaction evidence="8">
        <text>L-seryl-[protein] + ATP = O-phospho-L-seryl-[protein] + ADP + H(+)</text>
        <dbReference type="Rhea" id="RHEA:17989"/>
        <dbReference type="Rhea" id="RHEA-COMP:9863"/>
        <dbReference type="Rhea" id="RHEA-COMP:11604"/>
        <dbReference type="ChEBI" id="CHEBI:15378"/>
        <dbReference type="ChEBI" id="CHEBI:29999"/>
        <dbReference type="ChEBI" id="CHEBI:30616"/>
        <dbReference type="ChEBI" id="CHEBI:83421"/>
        <dbReference type="ChEBI" id="CHEBI:456216"/>
        <dbReference type="EC" id="2.7.11.1"/>
    </reaction>
</comment>
<feature type="region of interest" description="Disordered" evidence="9">
    <location>
        <begin position="278"/>
        <end position="313"/>
    </location>
</feature>